<evidence type="ECO:0000313" key="1">
    <source>
        <dbReference type="EMBL" id="KAF1840030.1"/>
    </source>
</evidence>
<gene>
    <name evidence="1" type="ORF">K460DRAFT_241833</name>
</gene>
<dbReference type="AlphaFoldDB" id="A0A9P4G6P8"/>
<comment type="caution">
    <text evidence="1">The sequence shown here is derived from an EMBL/GenBank/DDBJ whole genome shotgun (WGS) entry which is preliminary data.</text>
</comment>
<proteinExistence type="predicted"/>
<feature type="non-terminal residue" evidence="1">
    <location>
        <position position="1"/>
    </location>
</feature>
<keyword evidence="2" id="KW-1185">Reference proteome</keyword>
<dbReference type="PANTHER" id="PTHR42085:SF2">
    <property type="entry name" value="F-BOX DOMAIN-CONTAINING PROTEIN"/>
    <property type="match status" value="1"/>
</dbReference>
<dbReference type="InterPro" id="IPR038883">
    <property type="entry name" value="AN11006-like"/>
</dbReference>
<dbReference type="GeneID" id="63844573"/>
<reference evidence="1" key="1">
    <citation type="submission" date="2020-01" db="EMBL/GenBank/DDBJ databases">
        <authorList>
            <consortium name="DOE Joint Genome Institute"/>
            <person name="Haridas S."/>
            <person name="Albert R."/>
            <person name="Binder M."/>
            <person name="Bloem J."/>
            <person name="Labutti K."/>
            <person name="Salamov A."/>
            <person name="Andreopoulos B."/>
            <person name="Baker S.E."/>
            <person name="Barry K."/>
            <person name="Bills G."/>
            <person name="Bluhm B.H."/>
            <person name="Cannon C."/>
            <person name="Castanera R."/>
            <person name="Culley D.E."/>
            <person name="Daum C."/>
            <person name="Ezra D."/>
            <person name="Gonzalez J.B."/>
            <person name="Henrissat B."/>
            <person name="Kuo A."/>
            <person name="Liang C."/>
            <person name="Lipzen A."/>
            <person name="Lutzoni F."/>
            <person name="Magnuson J."/>
            <person name="Mondo S."/>
            <person name="Nolan M."/>
            <person name="Ohm R."/>
            <person name="Pangilinan J."/>
            <person name="Park H.-J."/>
            <person name="Ramirez L."/>
            <person name="Alfaro M."/>
            <person name="Sun H."/>
            <person name="Tritt A."/>
            <person name="Yoshinaga Y."/>
            <person name="Zwiers L.-H."/>
            <person name="Turgeon B.G."/>
            <person name="Goodwin S.B."/>
            <person name="Spatafora J.W."/>
            <person name="Crous P.W."/>
            <person name="Grigoriev I.V."/>
        </authorList>
    </citation>
    <scope>NUCLEOTIDE SEQUENCE</scope>
    <source>
        <strain evidence="1">CBS 394.84</strain>
    </source>
</reference>
<organism evidence="1 2">
    <name type="scientific">Cucurbitaria berberidis CBS 394.84</name>
    <dbReference type="NCBI Taxonomy" id="1168544"/>
    <lineage>
        <taxon>Eukaryota</taxon>
        <taxon>Fungi</taxon>
        <taxon>Dikarya</taxon>
        <taxon>Ascomycota</taxon>
        <taxon>Pezizomycotina</taxon>
        <taxon>Dothideomycetes</taxon>
        <taxon>Pleosporomycetidae</taxon>
        <taxon>Pleosporales</taxon>
        <taxon>Pleosporineae</taxon>
        <taxon>Cucurbitariaceae</taxon>
        <taxon>Cucurbitaria</taxon>
    </lineage>
</organism>
<dbReference type="RefSeq" id="XP_040782593.1">
    <property type="nucleotide sequence ID" value="XM_040927320.1"/>
</dbReference>
<accession>A0A9P4G6P8</accession>
<name>A0A9P4G6P8_9PLEO</name>
<protein>
    <submittedName>
        <fullName evidence="1">Uncharacterized protein</fullName>
    </submittedName>
</protein>
<dbReference type="Proteomes" id="UP000800039">
    <property type="component" value="Unassembled WGS sequence"/>
</dbReference>
<dbReference type="PANTHER" id="PTHR42085">
    <property type="entry name" value="F-BOX DOMAIN-CONTAINING PROTEIN"/>
    <property type="match status" value="1"/>
</dbReference>
<dbReference type="EMBL" id="ML976621">
    <property type="protein sequence ID" value="KAF1840030.1"/>
    <property type="molecule type" value="Genomic_DNA"/>
</dbReference>
<sequence>KAVRARKGNAADTFGGVTKQLKTKLEKDAGVVVDATILAGDGAAMVSCTFDWVHLMKLRSDMPFRLVKSTVLRSGPYATHVAILLRQDVPFRILALPLHIRTKILRLTLKHEEPSIPIVIKQSSARSIWSPTYHARFLLAMLQTCKQIHAEAAPLVYGQSFYFPSTQVICDFLLRIGNHRRFLRSLRSETYASRSARTMFHLLAEARYLERLSFAHVSSSETPKAAVKNIWNDAENWLLGLDRNNPCKGLDVLVFDEQAFHMREKDLEAGGFKVLQWGPAEQLEFLKGLRAKMVAEEKRL</sequence>
<feature type="non-terminal residue" evidence="1">
    <location>
        <position position="300"/>
    </location>
</feature>
<dbReference type="OrthoDB" id="62952at2759"/>
<evidence type="ECO:0000313" key="2">
    <source>
        <dbReference type="Proteomes" id="UP000800039"/>
    </source>
</evidence>